<dbReference type="SUPFAM" id="SSF52540">
    <property type="entry name" value="P-loop containing nucleoside triphosphate hydrolases"/>
    <property type="match status" value="1"/>
</dbReference>
<gene>
    <name evidence="1" type="ORF">PSDVSF_31840</name>
</gene>
<reference evidence="1" key="1">
    <citation type="journal article" date="2022" name="Arch. Microbiol.">
        <title>Pseudodesulfovibrio sediminis sp. nov., a mesophilic and neutrophilic sulfate-reducing bacterium isolated from sediment of a brackish lake.</title>
        <authorList>
            <person name="Takahashi A."/>
            <person name="Kojima H."/>
            <person name="Watanabe M."/>
            <person name="Fukui M."/>
        </authorList>
    </citation>
    <scope>NUCLEOTIDE SEQUENCE</scope>
    <source>
        <strain evidence="1">SF6</strain>
    </source>
</reference>
<accession>A0ABN6EWX7</accession>
<evidence type="ECO:0000313" key="2">
    <source>
        <dbReference type="Proteomes" id="UP001053296"/>
    </source>
</evidence>
<evidence type="ECO:0008006" key="3">
    <source>
        <dbReference type="Google" id="ProtNLM"/>
    </source>
</evidence>
<dbReference type="Proteomes" id="UP001053296">
    <property type="component" value="Chromosome"/>
</dbReference>
<name>A0ABN6EWX7_9BACT</name>
<dbReference type="Gene3D" id="3.40.50.300">
    <property type="entry name" value="P-loop containing nucleotide triphosphate hydrolases"/>
    <property type="match status" value="1"/>
</dbReference>
<dbReference type="EMBL" id="AP024485">
    <property type="protein sequence ID" value="BCS89942.1"/>
    <property type="molecule type" value="Genomic_DNA"/>
</dbReference>
<evidence type="ECO:0000313" key="1">
    <source>
        <dbReference type="EMBL" id="BCS89942.1"/>
    </source>
</evidence>
<sequence>MAQRLFLHIGLPKTGTSAIQFFLRCNESALREQSIVYVHERIYEAWDGKKSSLNKHLKCIDLLANGEQDILISDEGISPIVSRNPNDILLIKDRYPSLEIKIILYLRRQDLHIESLFNHIASSAEEKQFTWEEYPSRFLPLECHDRINYDYYSWISRLQEVLGKENICVRVYDKNEFYGGSIFTDFIHALNLPFLDEYTIPEKRIGHSLDQRYRKIAAKQYEIFNDRSHVEKNISMHVLYALNESMGFSNIKKFLSVKERNDILEYFRESNTMVAEKILQKKGPLFPQNKMTETPKEDSFHSGELEMIPIVLNKIWFNAIVNIDFSMFIYIKMNDFQKRYHSGELGARKKYRIYKMLNSICKRLTGKSPADTKIKLDVFDQSMR</sequence>
<dbReference type="InterPro" id="IPR027417">
    <property type="entry name" value="P-loop_NTPase"/>
</dbReference>
<proteinExistence type="predicted"/>
<protein>
    <recommendedName>
        <fullName evidence="3">Sulfotransferase domain-containing protein</fullName>
    </recommendedName>
</protein>
<organism evidence="1 2">
    <name type="scientific">Pseudodesulfovibrio sediminis</name>
    <dbReference type="NCBI Taxonomy" id="2810563"/>
    <lineage>
        <taxon>Bacteria</taxon>
        <taxon>Pseudomonadati</taxon>
        <taxon>Thermodesulfobacteriota</taxon>
        <taxon>Desulfovibrionia</taxon>
        <taxon>Desulfovibrionales</taxon>
        <taxon>Desulfovibrionaceae</taxon>
    </lineage>
</organism>
<dbReference type="RefSeq" id="WP_229591890.1">
    <property type="nucleotide sequence ID" value="NZ_AP024485.1"/>
</dbReference>
<keyword evidence="2" id="KW-1185">Reference proteome</keyword>